<keyword evidence="1" id="KW-0472">Membrane</keyword>
<dbReference type="Proteomes" id="UP000254792">
    <property type="component" value="Chromosome"/>
</dbReference>
<reference evidence="2 3" key="1">
    <citation type="submission" date="2018-07" db="EMBL/GenBank/DDBJ databases">
        <title>Complete genome sequence of Spiroplasma alleghenense PLHS-1 (ATCC 51752).</title>
        <authorList>
            <person name="Chou L."/>
            <person name="Lee T.-Y."/>
            <person name="Tsai Y.-M."/>
            <person name="Kuo C.-H."/>
        </authorList>
    </citation>
    <scope>NUCLEOTIDE SEQUENCE [LARGE SCALE GENOMIC DNA]</scope>
    <source>
        <strain evidence="2 3">PLHS-1</strain>
    </source>
</reference>
<dbReference type="EMBL" id="CP031376">
    <property type="protein sequence ID" value="AXK51181.1"/>
    <property type="molecule type" value="Genomic_DNA"/>
</dbReference>
<sequence>MIKKDLNPEELKEIEDRLSELYKKEKEIDKIKRGKLWLWFMIPIIGMLIYYFAIQRRNENPEFQIPMRKIKEEMALLELQLLFYKKNKEQEVDSNGEKQK</sequence>
<name>A0A345Z3K2_9MOLU</name>
<evidence type="ECO:0000313" key="3">
    <source>
        <dbReference type="Proteomes" id="UP000254792"/>
    </source>
</evidence>
<dbReference type="OrthoDB" id="389706at2"/>
<dbReference type="AlphaFoldDB" id="A0A345Z3K2"/>
<protein>
    <submittedName>
        <fullName evidence="2">Uncharacterized protein</fullName>
    </submittedName>
</protein>
<keyword evidence="1" id="KW-1133">Transmembrane helix</keyword>
<keyword evidence="3" id="KW-1185">Reference proteome</keyword>
<gene>
    <name evidence="2" type="ORF">SALLE_v1c05070</name>
</gene>
<dbReference type="KEGG" id="salx:SALLE_v1c05070"/>
<evidence type="ECO:0000256" key="1">
    <source>
        <dbReference type="SAM" id="Phobius"/>
    </source>
</evidence>
<dbReference type="RefSeq" id="WP_115558091.1">
    <property type="nucleotide sequence ID" value="NZ_CP031376.1"/>
</dbReference>
<accession>A0A345Z3K2</accession>
<evidence type="ECO:0000313" key="2">
    <source>
        <dbReference type="EMBL" id="AXK51181.1"/>
    </source>
</evidence>
<organism evidence="2 3">
    <name type="scientific">Spiroplasma alleghenense</name>
    <dbReference type="NCBI Taxonomy" id="216931"/>
    <lineage>
        <taxon>Bacteria</taxon>
        <taxon>Bacillati</taxon>
        <taxon>Mycoplasmatota</taxon>
        <taxon>Mollicutes</taxon>
        <taxon>Entomoplasmatales</taxon>
        <taxon>Spiroplasmataceae</taxon>
        <taxon>Spiroplasma</taxon>
    </lineage>
</organism>
<proteinExistence type="predicted"/>
<keyword evidence="1" id="KW-0812">Transmembrane</keyword>
<feature type="transmembrane region" description="Helical" evidence="1">
    <location>
        <begin position="36"/>
        <end position="54"/>
    </location>
</feature>